<dbReference type="EMBL" id="UASG01000002">
    <property type="protein sequence ID" value="SPX27858.1"/>
    <property type="molecule type" value="Genomic_DNA"/>
</dbReference>
<proteinExistence type="predicted"/>
<dbReference type="AlphaFoldDB" id="A0AB38EP80"/>
<sequence length="81" mass="9284">MNMNEDEIYRHIRQALSSAPRNQYTVELHLQMIKYADKLEHITAKAFCEGTGLSQSLGTEFSKMRNLTRRLKAAGLNTDLL</sequence>
<organism evidence="2 3">
    <name type="scientific">Escherichia coli</name>
    <dbReference type="NCBI Taxonomy" id="562"/>
    <lineage>
        <taxon>Bacteria</taxon>
        <taxon>Pseudomonadati</taxon>
        <taxon>Pseudomonadota</taxon>
        <taxon>Gammaproteobacteria</taxon>
        <taxon>Enterobacterales</taxon>
        <taxon>Enterobacteriaceae</taxon>
        <taxon>Escherichia</taxon>
    </lineage>
</organism>
<evidence type="ECO:0000313" key="2">
    <source>
        <dbReference type="EMBL" id="SPX27858.1"/>
    </source>
</evidence>
<evidence type="ECO:0000313" key="3">
    <source>
        <dbReference type="Proteomes" id="UP000250385"/>
    </source>
</evidence>
<accession>A0AB38EP80</accession>
<protein>
    <submittedName>
        <fullName evidence="2">Ybl103</fullName>
    </submittedName>
</protein>
<evidence type="ECO:0000259" key="1">
    <source>
        <dbReference type="Pfam" id="PF24718"/>
    </source>
</evidence>
<name>A0AB38EP80_ECOLX</name>
<comment type="caution">
    <text evidence="2">The sequence shown here is derived from an EMBL/GenBank/DDBJ whole genome shotgun (WGS) entry which is preliminary data.</text>
</comment>
<dbReference type="InterPro" id="IPR056975">
    <property type="entry name" value="HTH_73"/>
</dbReference>
<gene>
    <name evidence="2" type="primary">ybl103</name>
    <name evidence="2" type="ORF">NCTC10279_00019</name>
</gene>
<dbReference type="Pfam" id="PF24718">
    <property type="entry name" value="HTH_73"/>
    <property type="match status" value="1"/>
</dbReference>
<reference evidence="2 3" key="1">
    <citation type="submission" date="2018-06" db="EMBL/GenBank/DDBJ databases">
        <authorList>
            <consortium name="Pathogen Informatics"/>
            <person name="Doyle S."/>
        </authorList>
    </citation>
    <scope>NUCLEOTIDE SEQUENCE [LARGE SCALE GENOMIC DNA]</scope>
    <source>
        <strain evidence="2 3">NCTC10279</strain>
    </source>
</reference>
<dbReference type="Proteomes" id="UP000250385">
    <property type="component" value="Unassembled WGS sequence"/>
</dbReference>
<feature type="domain" description="HTH-like" evidence="1">
    <location>
        <begin position="4"/>
        <end position="73"/>
    </location>
</feature>